<sequence length="385" mass="42736">MIYLILLFNLYFHINLNFLFQKYFQNYDQLKANIFRSKKTKPNKIHGVGHTSGPMKRTRQNREACGKPSCAAVMGPRYSYLLIILMTIGILTHHCDCAPVLKIKNFDVLHHHLTLRPNTRSLIPCKFAAVRPIDATKMVLEWGKISEDDGKYTPLIQLNSDGVKTFSEDSKKYELFVPLVRKGNCTLVIKPTGATDNGAYEVWMTLDGELYESFSRTRITVSGGSRALGSRAEAPTTKMTPTAIKNTAAMNSKEPIGVKNSSNFFALLLEKHGKSAIIVVIAVLSFLTLTSVTSLVVCCLYCCSGDEEPSADEETPKESTPQTTQEETSLHVEDETPSETSGQKRGEIVSYEREEPAKYSASESEEEPDSSYKGSDTESDLSDSG</sequence>
<evidence type="ECO:0000313" key="3">
    <source>
        <dbReference type="Proteomes" id="UP000008143"/>
    </source>
</evidence>
<evidence type="ECO:0000256" key="1">
    <source>
        <dbReference type="SAM" id="MobiDB-lite"/>
    </source>
</evidence>
<keyword evidence="2" id="KW-1133">Transmembrane helix</keyword>
<gene>
    <name evidence="4 5" type="primary">LOC101730563</name>
</gene>
<name>A0A8J1JTI2_XENTR</name>
<organism evidence="3 4">
    <name type="scientific">Xenopus tropicalis</name>
    <name type="common">Western clawed frog</name>
    <name type="synonym">Silurana tropicalis</name>
    <dbReference type="NCBI Taxonomy" id="8364"/>
    <lineage>
        <taxon>Eukaryota</taxon>
        <taxon>Metazoa</taxon>
        <taxon>Chordata</taxon>
        <taxon>Craniata</taxon>
        <taxon>Vertebrata</taxon>
        <taxon>Euteleostomi</taxon>
        <taxon>Amphibia</taxon>
        <taxon>Batrachia</taxon>
        <taxon>Anura</taxon>
        <taxon>Pipoidea</taxon>
        <taxon>Pipidae</taxon>
        <taxon>Xenopodinae</taxon>
        <taxon>Xenopus</taxon>
        <taxon>Silurana</taxon>
    </lineage>
</organism>
<keyword evidence="2" id="KW-0812">Transmembrane</keyword>
<keyword evidence="3" id="KW-1185">Reference proteome</keyword>
<dbReference type="AlphaFoldDB" id="A0A8J1JTI2"/>
<dbReference type="RefSeq" id="XP_031760345.1">
    <property type="nucleotide sequence ID" value="XM_031904485.1"/>
</dbReference>
<feature type="region of interest" description="Disordered" evidence="1">
    <location>
        <begin position="307"/>
        <end position="385"/>
    </location>
</feature>
<feature type="compositionally biased region" description="Basic and acidic residues" evidence="1">
    <location>
        <begin position="342"/>
        <end position="357"/>
    </location>
</feature>
<dbReference type="OMA" id="FNLYFHI"/>
<dbReference type="AGR" id="Xenbase:XB-GENE-29084675"/>
<dbReference type="Gene3D" id="2.60.40.10">
    <property type="entry name" value="Immunoglobulins"/>
    <property type="match status" value="1"/>
</dbReference>
<proteinExistence type="predicted"/>
<feature type="transmembrane region" description="Helical" evidence="2">
    <location>
        <begin position="276"/>
        <end position="297"/>
    </location>
</feature>
<accession>A0A8J1JTI2</accession>
<evidence type="ECO:0000313" key="4">
    <source>
        <dbReference type="RefSeq" id="XP_031760345.1"/>
    </source>
</evidence>
<dbReference type="Proteomes" id="UP000008143">
    <property type="component" value="Chromosome 6"/>
</dbReference>
<protein>
    <submittedName>
        <fullName evidence="4">Uncharacterized protein LOC101730563</fullName>
    </submittedName>
</protein>
<evidence type="ECO:0000313" key="5">
    <source>
        <dbReference type="Xenbase" id="XB-GENE-29084675"/>
    </source>
</evidence>
<feature type="compositionally biased region" description="Low complexity" evidence="1">
    <location>
        <begin position="318"/>
        <end position="327"/>
    </location>
</feature>
<reference evidence="4" key="1">
    <citation type="submission" date="2025-08" db="UniProtKB">
        <authorList>
            <consortium name="RefSeq"/>
        </authorList>
    </citation>
    <scope>IDENTIFICATION</scope>
    <source>
        <strain evidence="4">Nigerian</strain>
        <tissue evidence="4">Liver and blood</tissue>
    </source>
</reference>
<evidence type="ECO:0000256" key="2">
    <source>
        <dbReference type="SAM" id="Phobius"/>
    </source>
</evidence>
<dbReference type="GeneID" id="101730563"/>
<dbReference type="Xenbase" id="XB-GENE-29084675">
    <property type="gene designation" value="LOC101730563"/>
</dbReference>
<dbReference type="KEGG" id="xtr:101730563"/>
<dbReference type="InterPro" id="IPR013783">
    <property type="entry name" value="Ig-like_fold"/>
</dbReference>
<dbReference type="OrthoDB" id="10012075at2759"/>
<keyword evidence="2" id="KW-0472">Membrane</keyword>